<reference evidence="9 10" key="1">
    <citation type="submission" date="2018-03" db="EMBL/GenBank/DDBJ databases">
        <title>Genomic Encyclopedia of Type Strains, Phase III (KMG-III): the genomes of soil and plant-associated and newly described type strains.</title>
        <authorList>
            <person name="Whitman W."/>
        </authorList>
    </citation>
    <scope>NUCLEOTIDE SEQUENCE [LARGE SCALE GENOMIC DNA]</scope>
    <source>
        <strain evidence="9 10">CGMCC 1.12259</strain>
    </source>
</reference>
<evidence type="ECO:0000313" key="9">
    <source>
        <dbReference type="EMBL" id="PSL28396.1"/>
    </source>
</evidence>
<dbReference type="EMBL" id="PYAT01000016">
    <property type="protein sequence ID" value="PSL28396.1"/>
    <property type="molecule type" value="Genomic_DNA"/>
</dbReference>
<dbReference type="GO" id="GO:0015833">
    <property type="term" value="P:peptide transport"/>
    <property type="evidence" value="ECO:0007669"/>
    <property type="project" value="UniProtKB-KW"/>
</dbReference>
<evidence type="ECO:0000256" key="5">
    <source>
        <dbReference type="ARBA" id="ARBA00022856"/>
    </source>
</evidence>
<evidence type="ECO:0000256" key="7">
    <source>
        <dbReference type="SAM" id="SignalP"/>
    </source>
</evidence>
<gene>
    <name evidence="9" type="ORF">B0H99_11641</name>
</gene>
<dbReference type="Proteomes" id="UP000242682">
    <property type="component" value="Unassembled WGS sequence"/>
</dbReference>
<evidence type="ECO:0000256" key="2">
    <source>
        <dbReference type="ARBA" id="ARBA00005695"/>
    </source>
</evidence>
<dbReference type="FunFam" id="3.10.105.10:FF:000001">
    <property type="entry name" value="Oligopeptide ABC transporter, oligopeptide-binding protein"/>
    <property type="match status" value="1"/>
</dbReference>
<keyword evidence="3" id="KW-0813">Transport</keyword>
<dbReference type="CDD" id="cd08504">
    <property type="entry name" value="PBP2_OppA"/>
    <property type="match status" value="1"/>
</dbReference>
<name>A0A2P8G385_9BACL</name>
<dbReference type="Gene3D" id="3.10.105.10">
    <property type="entry name" value="Dipeptide-binding Protein, Domain 3"/>
    <property type="match status" value="1"/>
</dbReference>
<evidence type="ECO:0000256" key="1">
    <source>
        <dbReference type="ARBA" id="ARBA00004196"/>
    </source>
</evidence>
<dbReference type="PROSITE" id="PS51257">
    <property type="entry name" value="PROKAR_LIPOPROTEIN"/>
    <property type="match status" value="1"/>
</dbReference>
<dbReference type="Gene3D" id="3.90.76.10">
    <property type="entry name" value="Dipeptide-binding Protein, Domain 1"/>
    <property type="match status" value="1"/>
</dbReference>
<feature type="signal peptide" evidence="7">
    <location>
        <begin position="1"/>
        <end position="21"/>
    </location>
</feature>
<comment type="similarity">
    <text evidence="2">Belongs to the bacterial solute-binding protein 5 family.</text>
</comment>
<evidence type="ECO:0000256" key="6">
    <source>
        <dbReference type="SAM" id="MobiDB-lite"/>
    </source>
</evidence>
<accession>A0A2P8G385</accession>
<dbReference type="GO" id="GO:1904680">
    <property type="term" value="F:peptide transmembrane transporter activity"/>
    <property type="evidence" value="ECO:0007669"/>
    <property type="project" value="TreeGrafter"/>
</dbReference>
<protein>
    <submittedName>
        <fullName evidence="9">Oligopeptide transport system substrate-binding protein</fullName>
    </submittedName>
</protein>
<dbReference type="RefSeq" id="WP_106534611.1">
    <property type="nucleotide sequence ID" value="NZ_PYAT01000016.1"/>
</dbReference>
<evidence type="ECO:0000256" key="3">
    <source>
        <dbReference type="ARBA" id="ARBA00022448"/>
    </source>
</evidence>
<evidence type="ECO:0000313" key="10">
    <source>
        <dbReference type="Proteomes" id="UP000242682"/>
    </source>
</evidence>
<dbReference type="Pfam" id="PF00496">
    <property type="entry name" value="SBP_bac_5"/>
    <property type="match status" value="1"/>
</dbReference>
<dbReference type="Gene3D" id="3.40.190.10">
    <property type="entry name" value="Periplasmic binding protein-like II"/>
    <property type="match status" value="1"/>
</dbReference>
<dbReference type="InterPro" id="IPR030678">
    <property type="entry name" value="Peptide/Ni-bd"/>
</dbReference>
<dbReference type="GO" id="GO:0030288">
    <property type="term" value="C:outer membrane-bounded periplasmic space"/>
    <property type="evidence" value="ECO:0007669"/>
    <property type="project" value="UniProtKB-ARBA"/>
</dbReference>
<feature type="region of interest" description="Disordered" evidence="6">
    <location>
        <begin position="25"/>
        <end position="54"/>
    </location>
</feature>
<sequence>MKNSKLFWLLSLVLVLSAFLAACGGGGDSSSETSTEKETETEEGTTESGASGEPDAEQVLNLMESAEIPSMDSAIAEDSVAFNILNNVNEGLYRLNQENIAEPAIAEGEPTISEDGLTYTFKLRDAKWDNGEPVTAQDFVFSWQRAIDPATGSPYGPYMMAGTLKNADKIAAGDMDKAELGVKAVDEKTLEVTLERPTPYFLSLMSFGTFYPQNEKFVTEKGDAYASNSENLLSNGPFKLANWDGTGLTWSLEKNPEYWDAETVKLDTINVDVVKEPATAVNLYNSGEKDRAGLSGEFALQYADNEEVVKELEPTIFYLKFNQERNGEKTPLANVNIRKAIAMAFNKQDLVDVVLANGSLPANYLVPTEFTFDENNKDFREVNGNEMLAFNAEEAKKLWAQGLEEEGLTEVSLELLGGDTETAKAMDEYMKAQLEENLEGLTVKLKAVPFGVRLELDEKQDYEIQTSGWGPDYQDPMTFIDLFVTGSSHNHMGYSNEEFDKLIEQAKGELAQDAAGRWNAMAEAEKIMLEEDAAIAPIYQRGLMSLQKPYVHDIASHPFGGDYSYKWAYISGKE</sequence>
<feature type="chain" id="PRO_5039013983" evidence="7">
    <location>
        <begin position="22"/>
        <end position="574"/>
    </location>
</feature>
<comment type="subcellular location">
    <subcellularLocation>
        <location evidence="1">Cell envelope</location>
    </subcellularLocation>
</comment>
<dbReference type="PANTHER" id="PTHR30290:SF10">
    <property type="entry name" value="PERIPLASMIC OLIGOPEPTIDE-BINDING PROTEIN-RELATED"/>
    <property type="match status" value="1"/>
</dbReference>
<keyword evidence="4 7" id="KW-0732">Signal</keyword>
<comment type="caution">
    <text evidence="9">The sequence shown here is derived from an EMBL/GenBank/DDBJ whole genome shotgun (WGS) entry which is preliminary data.</text>
</comment>
<keyword evidence="10" id="KW-1185">Reference proteome</keyword>
<dbReference type="SUPFAM" id="SSF53850">
    <property type="entry name" value="Periplasmic binding protein-like II"/>
    <property type="match status" value="1"/>
</dbReference>
<dbReference type="PIRSF" id="PIRSF002741">
    <property type="entry name" value="MppA"/>
    <property type="match status" value="1"/>
</dbReference>
<dbReference type="AlphaFoldDB" id="A0A2P8G385"/>
<feature type="domain" description="Solute-binding protein family 5" evidence="8">
    <location>
        <begin position="102"/>
        <end position="487"/>
    </location>
</feature>
<dbReference type="InterPro" id="IPR000914">
    <property type="entry name" value="SBP_5_dom"/>
</dbReference>
<keyword evidence="5" id="KW-0653">Protein transport</keyword>
<organism evidence="9 10">
    <name type="scientific">Planomicrobium soli</name>
    <dbReference type="NCBI Taxonomy" id="1176648"/>
    <lineage>
        <taxon>Bacteria</taxon>
        <taxon>Bacillati</taxon>
        <taxon>Bacillota</taxon>
        <taxon>Bacilli</taxon>
        <taxon>Bacillales</taxon>
        <taxon>Caryophanaceae</taxon>
        <taxon>Planomicrobium</taxon>
    </lineage>
</organism>
<dbReference type="OrthoDB" id="9801912at2"/>
<evidence type="ECO:0000259" key="8">
    <source>
        <dbReference type="Pfam" id="PF00496"/>
    </source>
</evidence>
<dbReference type="GO" id="GO:0043190">
    <property type="term" value="C:ATP-binding cassette (ABC) transporter complex"/>
    <property type="evidence" value="ECO:0007669"/>
    <property type="project" value="InterPro"/>
</dbReference>
<dbReference type="PANTHER" id="PTHR30290">
    <property type="entry name" value="PERIPLASMIC BINDING COMPONENT OF ABC TRANSPORTER"/>
    <property type="match status" value="1"/>
</dbReference>
<evidence type="ECO:0000256" key="4">
    <source>
        <dbReference type="ARBA" id="ARBA00022729"/>
    </source>
</evidence>
<proteinExistence type="inferred from homology"/>
<dbReference type="FunFam" id="3.90.76.10:FF:000001">
    <property type="entry name" value="Oligopeptide ABC transporter substrate-binding protein"/>
    <property type="match status" value="1"/>
</dbReference>
<dbReference type="InterPro" id="IPR039424">
    <property type="entry name" value="SBP_5"/>
</dbReference>
<keyword evidence="5" id="KW-0571">Peptide transport</keyword>